<proteinExistence type="inferred from homology"/>
<evidence type="ECO:0000259" key="3">
    <source>
        <dbReference type="Pfam" id="PF01557"/>
    </source>
</evidence>
<reference evidence="4 5" key="2">
    <citation type="journal article" date="2010" name="Stand. Genomic Sci.">
        <title>Complete genome sequence of Sebaldella termitidis type strain (NCTC 11300).</title>
        <authorList>
            <person name="Harmon-Smith M."/>
            <person name="Celia L."/>
            <person name="Chertkov O."/>
            <person name="Lapidus A."/>
            <person name="Copeland A."/>
            <person name="Glavina Del Rio T."/>
            <person name="Nolan M."/>
            <person name="Lucas S."/>
            <person name="Tice H."/>
            <person name="Cheng J.F."/>
            <person name="Han C."/>
            <person name="Detter J.C."/>
            <person name="Bruce D."/>
            <person name="Goodwin L."/>
            <person name="Pitluck S."/>
            <person name="Pati A."/>
            <person name="Liolios K."/>
            <person name="Ivanova N."/>
            <person name="Mavromatis K."/>
            <person name="Mikhailova N."/>
            <person name="Chen A."/>
            <person name="Palaniappan K."/>
            <person name="Land M."/>
            <person name="Hauser L."/>
            <person name="Chang Y.J."/>
            <person name="Jeffries C.D."/>
            <person name="Brettin T."/>
            <person name="Goker M."/>
            <person name="Beck B."/>
            <person name="Bristow J."/>
            <person name="Eisen J.A."/>
            <person name="Markowitz V."/>
            <person name="Hugenholtz P."/>
            <person name="Kyrpides N.C."/>
            <person name="Klenk H.P."/>
            <person name="Chen F."/>
        </authorList>
    </citation>
    <scope>NUCLEOTIDE SEQUENCE [LARGE SCALE GENOMIC DNA]</scope>
    <source>
        <strain evidence="5">ATCC 33386 / NCTC 11300</strain>
    </source>
</reference>
<dbReference type="PANTHER" id="PTHR42796">
    <property type="entry name" value="FUMARYLACETOACETATE HYDROLASE DOMAIN-CONTAINING PROTEIN 2A-RELATED"/>
    <property type="match status" value="1"/>
</dbReference>
<dbReference type="InterPro" id="IPR051121">
    <property type="entry name" value="FAH"/>
</dbReference>
<evidence type="ECO:0000256" key="1">
    <source>
        <dbReference type="ARBA" id="ARBA00010211"/>
    </source>
</evidence>
<evidence type="ECO:0000313" key="4">
    <source>
        <dbReference type="EMBL" id="ACZ08933.1"/>
    </source>
</evidence>
<dbReference type="GO" id="GO:0046872">
    <property type="term" value="F:metal ion binding"/>
    <property type="evidence" value="ECO:0007669"/>
    <property type="project" value="UniProtKB-KW"/>
</dbReference>
<evidence type="ECO:0000256" key="2">
    <source>
        <dbReference type="ARBA" id="ARBA00022723"/>
    </source>
</evidence>
<name>D1AK17_SEBTE</name>
<reference evidence="5" key="1">
    <citation type="submission" date="2009-09" db="EMBL/GenBank/DDBJ databases">
        <title>The complete chromosome of Sebaldella termitidis ATCC 33386.</title>
        <authorList>
            <consortium name="US DOE Joint Genome Institute (JGI-PGF)"/>
            <person name="Lucas S."/>
            <person name="Copeland A."/>
            <person name="Lapidus A."/>
            <person name="Glavina del Rio T."/>
            <person name="Dalin E."/>
            <person name="Tice H."/>
            <person name="Bruce D."/>
            <person name="Goodwin L."/>
            <person name="Pitluck S."/>
            <person name="Kyrpides N."/>
            <person name="Mavromatis K."/>
            <person name="Ivanova N."/>
            <person name="Mikhailova N."/>
            <person name="Sims D."/>
            <person name="Meincke L."/>
            <person name="Brettin T."/>
            <person name="Detter J.C."/>
            <person name="Han C."/>
            <person name="Larimer F."/>
            <person name="Land M."/>
            <person name="Hauser L."/>
            <person name="Markowitz V."/>
            <person name="Cheng J.F."/>
            <person name="Hugenholtz P."/>
            <person name="Woyke T."/>
            <person name="Wu D."/>
            <person name="Eisen J.A."/>
        </authorList>
    </citation>
    <scope>NUCLEOTIDE SEQUENCE [LARGE SCALE GENOMIC DNA]</scope>
    <source>
        <strain evidence="5">ATCC 33386 / NCTC 11300</strain>
    </source>
</reference>
<dbReference type="InterPro" id="IPR036663">
    <property type="entry name" value="Fumarylacetoacetase_C_sf"/>
</dbReference>
<feature type="domain" description="Fumarylacetoacetase-like C-terminal" evidence="3">
    <location>
        <begin position="82"/>
        <end position="291"/>
    </location>
</feature>
<dbReference type="PANTHER" id="PTHR42796:SF4">
    <property type="entry name" value="FUMARYLACETOACETATE HYDROLASE DOMAIN-CONTAINING PROTEIN 2A"/>
    <property type="match status" value="1"/>
</dbReference>
<keyword evidence="2" id="KW-0479">Metal-binding</keyword>
<dbReference type="HOGENOM" id="CLU_028458_3_1_0"/>
<organism evidence="4 5">
    <name type="scientific">Sebaldella termitidis (strain ATCC 33386 / NCTC 11300)</name>
    <dbReference type="NCBI Taxonomy" id="526218"/>
    <lineage>
        <taxon>Bacteria</taxon>
        <taxon>Fusobacteriati</taxon>
        <taxon>Fusobacteriota</taxon>
        <taxon>Fusobacteriia</taxon>
        <taxon>Fusobacteriales</taxon>
        <taxon>Leptotrichiaceae</taxon>
        <taxon>Sebaldella</taxon>
    </lineage>
</organism>
<dbReference type="Gene3D" id="3.90.850.10">
    <property type="entry name" value="Fumarylacetoacetase-like, C-terminal domain"/>
    <property type="match status" value="1"/>
</dbReference>
<dbReference type="FunFam" id="3.90.850.10:FF:000002">
    <property type="entry name" value="2-hydroxyhepta-2,4-diene-1,7-dioate isomerase"/>
    <property type="match status" value="1"/>
</dbReference>
<sequence length="292" mass="33001">MKFITFLENAEEKIGIISKDNKKVIDINKTLGSDFYDMTEFIWSNEEYIEKLVDIYEKNEKSHYNLEDVMIISPVPRPATDILCVGLNYSDHIKESQSVQDPDKKIEVPVFFTKRVLKAIGDGEIILRHEGITEEIDYEAELGVVMGKEGINIPEEDADEYIFGYTIVNDISARDLQRKHNQWFKGKGLDSHTSIGPCIVYKKYIENPENLNISSRVNGETRQNSNTKNLIFSAPYLIEELSKGMTIIPGDIIATGTPAGVGMGFKPPKYLKSGDVVECEIEKIGILKNIVE</sequence>
<dbReference type="EC" id="5.3.3.10" evidence="4"/>
<comment type="similarity">
    <text evidence="1">Belongs to the FAH family.</text>
</comment>
<dbReference type="GO" id="GO:0008704">
    <property type="term" value="F:5-carboxymethyl-2-hydroxymuconate delta-isomerase activity"/>
    <property type="evidence" value="ECO:0007669"/>
    <property type="project" value="UniProtKB-EC"/>
</dbReference>
<dbReference type="EMBL" id="CP001739">
    <property type="protein sequence ID" value="ACZ08933.1"/>
    <property type="molecule type" value="Genomic_DNA"/>
</dbReference>
<dbReference type="SUPFAM" id="SSF56529">
    <property type="entry name" value="FAH"/>
    <property type="match status" value="1"/>
</dbReference>
<gene>
    <name evidence="4" type="ordered locus">Sterm_2079</name>
</gene>
<dbReference type="KEGG" id="str:Sterm_2079"/>
<dbReference type="GO" id="GO:0019752">
    <property type="term" value="P:carboxylic acid metabolic process"/>
    <property type="evidence" value="ECO:0007669"/>
    <property type="project" value="UniProtKB-ARBA"/>
</dbReference>
<protein>
    <submittedName>
        <fullName evidence="4">5-carboxymethyl-2-hydroxymuconate Delta-isomerase</fullName>
        <ecNumber evidence="4">5.3.3.10</ecNumber>
    </submittedName>
</protein>
<accession>D1AK17</accession>
<keyword evidence="5" id="KW-1185">Reference proteome</keyword>
<dbReference type="eggNOG" id="COG0179">
    <property type="taxonomic scope" value="Bacteria"/>
</dbReference>
<keyword evidence="4" id="KW-0413">Isomerase</keyword>
<dbReference type="InterPro" id="IPR011234">
    <property type="entry name" value="Fumarylacetoacetase-like_C"/>
</dbReference>
<evidence type="ECO:0000313" key="5">
    <source>
        <dbReference type="Proteomes" id="UP000000845"/>
    </source>
</evidence>
<dbReference type="AlphaFoldDB" id="D1AK17"/>
<dbReference type="Proteomes" id="UP000000845">
    <property type="component" value="Chromosome"/>
</dbReference>
<dbReference type="Pfam" id="PF01557">
    <property type="entry name" value="FAA_hydrolase"/>
    <property type="match status" value="1"/>
</dbReference>
<dbReference type="RefSeq" id="WP_012861527.1">
    <property type="nucleotide sequence ID" value="NC_013517.1"/>
</dbReference>
<dbReference type="STRING" id="526218.Sterm_2079"/>